<gene>
    <name evidence="3" type="primary">birA</name>
    <name evidence="5" type="ORF">E5347_10495</name>
</gene>
<keyword evidence="3" id="KW-0678">Repressor</keyword>
<evidence type="ECO:0000256" key="1">
    <source>
        <dbReference type="ARBA" id="ARBA00022598"/>
    </source>
</evidence>
<keyword evidence="3" id="KW-0238">DNA-binding</keyword>
<dbReference type="PANTHER" id="PTHR12835:SF5">
    <property type="entry name" value="BIOTIN--PROTEIN LIGASE"/>
    <property type="match status" value="1"/>
</dbReference>
<feature type="binding site" evidence="3">
    <location>
        <position position="115"/>
    </location>
    <ligand>
        <name>biotin</name>
        <dbReference type="ChEBI" id="CHEBI:57586"/>
    </ligand>
</feature>
<dbReference type="PROSITE" id="PS51733">
    <property type="entry name" value="BPL_LPL_CATALYTIC"/>
    <property type="match status" value="1"/>
</dbReference>
<keyword evidence="3" id="KW-0805">Transcription regulation</keyword>
<reference evidence="5 6" key="1">
    <citation type="submission" date="2019-04" db="EMBL/GenBank/DDBJ databases">
        <title>Microbes associate with the intestines of laboratory mice.</title>
        <authorList>
            <person name="Navarre W."/>
            <person name="Wong E."/>
            <person name="Huang K."/>
            <person name="Tropini C."/>
            <person name="Ng K."/>
            <person name="Yu B."/>
        </authorList>
    </citation>
    <scope>NUCLEOTIDE SEQUENCE [LARGE SCALE GENOMIC DNA]</scope>
    <source>
        <strain evidence="5 6">NM50_B9-20</strain>
    </source>
</reference>
<dbReference type="InterPro" id="IPR036388">
    <property type="entry name" value="WH-like_DNA-bd_sf"/>
</dbReference>
<dbReference type="InterPro" id="IPR003142">
    <property type="entry name" value="BPL_C"/>
</dbReference>
<dbReference type="InterPro" id="IPR004143">
    <property type="entry name" value="BPL_LPL_catalytic"/>
</dbReference>
<name>A0A4S2DJS1_9CLOT</name>
<dbReference type="InterPro" id="IPR004408">
    <property type="entry name" value="Biotin_CoA_COase_ligase"/>
</dbReference>
<dbReference type="RefSeq" id="WP_136007140.1">
    <property type="nucleotide sequence ID" value="NZ_SRYR01000004.1"/>
</dbReference>
<dbReference type="HAMAP" id="MF_00978">
    <property type="entry name" value="Bifunct_BirA"/>
    <property type="match status" value="1"/>
</dbReference>
<keyword evidence="2 3" id="KW-0092">Biotin</keyword>
<dbReference type="Pfam" id="PF02237">
    <property type="entry name" value="BPL_C"/>
    <property type="match status" value="1"/>
</dbReference>
<feature type="domain" description="BPL/LPL catalytic" evidence="4">
    <location>
        <begin position="72"/>
        <end position="263"/>
    </location>
</feature>
<organism evidence="5 6">
    <name type="scientific">Clostridium sartagoforme</name>
    <dbReference type="NCBI Taxonomy" id="84031"/>
    <lineage>
        <taxon>Bacteria</taxon>
        <taxon>Bacillati</taxon>
        <taxon>Bacillota</taxon>
        <taxon>Clostridia</taxon>
        <taxon>Eubacteriales</taxon>
        <taxon>Clostridiaceae</taxon>
        <taxon>Clostridium</taxon>
    </lineage>
</organism>
<evidence type="ECO:0000313" key="6">
    <source>
        <dbReference type="Proteomes" id="UP000306888"/>
    </source>
</evidence>
<dbReference type="GO" id="GO:0009249">
    <property type="term" value="P:protein lipoylation"/>
    <property type="evidence" value="ECO:0007669"/>
    <property type="project" value="UniProtKB-ARBA"/>
</dbReference>
<dbReference type="Pfam" id="PF03099">
    <property type="entry name" value="BPL_LplA_LipB"/>
    <property type="match status" value="1"/>
</dbReference>
<protein>
    <recommendedName>
        <fullName evidence="3">Bifunctional ligase/repressor BirA</fullName>
    </recommendedName>
    <alternativeName>
        <fullName evidence="3">Biotin--[acetyl-CoA-carboxylase] ligase</fullName>
        <ecNumber evidence="3">6.3.4.15</ecNumber>
    </alternativeName>
    <alternativeName>
        <fullName evidence="3">Biotin--protein ligase</fullName>
    </alternativeName>
    <alternativeName>
        <fullName evidence="3">Biotin-[acetyl-CoA carboxylase] synthetase</fullName>
    </alternativeName>
</protein>
<dbReference type="GO" id="GO:0005737">
    <property type="term" value="C:cytoplasm"/>
    <property type="evidence" value="ECO:0007669"/>
    <property type="project" value="TreeGrafter"/>
</dbReference>
<evidence type="ECO:0000259" key="4">
    <source>
        <dbReference type="PROSITE" id="PS51733"/>
    </source>
</evidence>
<dbReference type="InterPro" id="IPR013196">
    <property type="entry name" value="HTH_11"/>
</dbReference>
<accession>A0A4S2DJS1</accession>
<keyword evidence="6" id="KW-1185">Reference proteome</keyword>
<keyword evidence="3" id="KW-0067">ATP-binding</keyword>
<dbReference type="GO" id="GO:0016740">
    <property type="term" value="F:transferase activity"/>
    <property type="evidence" value="ECO:0007669"/>
    <property type="project" value="UniProtKB-ARBA"/>
</dbReference>
<dbReference type="NCBIfam" id="TIGR00121">
    <property type="entry name" value="birA_ligase"/>
    <property type="match status" value="1"/>
</dbReference>
<dbReference type="GO" id="GO:0003677">
    <property type="term" value="F:DNA binding"/>
    <property type="evidence" value="ECO:0007669"/>
    <property type="project" value="UniProtKB-UniRule"/>
</dbReference>
<evidence type="ECO:0000313" key="5">
    <source>
        <dbReference type="EMBL" id="TGY42155.1"/>
    </source>
</evidence>
<dbReference type="GO" id="GO:0004077">
    <property type="term" value="F:biotin--[biotin carboxyl-carrier protein] ligase activity"/>
    <property type="evidence" value="ECO:0007669"/>
    <property type="project" value="UniProtKB-UniRule"/>
</dbReference>
<dbReference type="SUPFAM" id="SSF55681">
    <property type="entry name" value="Class II aaRS and biotin synthetases"/>
    <property type="match status" value="1"/>
</dbReference>
<proteinExistence type="inferred from homology"/>
<dbReference type="Proteomes" id="UP000306888">
    <property type="component" value="Unassembled WGS sequence"/>
</dbReference>
<dbReference type="Gene3D" id="2.30.30.100">
    <property type="match status" value="1"/>
</dbReference>
<keyword evidence="3" id="KW-0547">Nucleotide-binding</keyword>
<dbReference type="EC" id="6.3.4.15" evidence="3"/>
<sequence length="327" mass="36858">MSIKDKTLEFLEKNRGRYISGAELAKELDVSRNAIWKSIKSLQSEGYNISAVTNKGYSLSEDTDILSAQSVSKYIKSSNDFKIKVYKTIGSTNDKVKELALDGKEEGYIVISEEQTKGKGRFGRKFHSPKNTGIYMSILLRPRLMAQDSYLITTSAAVAVAEAIESISNKEAKIKWVNDIYLDDKKVSGILTEAALDFESGLIQYVVLGIGVNLKSPNEGFHEDIKNIATSVFNEEDNLPKDIRSLFIAEIIENFFSYYNSIDQKRFIDEYKRRSILINREVNIESNKGSVKAKVLEIDDLCRLRVQLEDGSIKELSSGEVSVRMKE</sequence>
<dbReference type="Gene3D" id="1.10.10.10">
    <property type="entry name" value="Winged helix-like DNA-binding domain superfamily/Winged helix DNA-binding domain"/>
    <property type="match status" value="1"/>
</dbReference>
<dbReference type="InterPro" id="IPR030855">
    <property type="entry name" value="Bifunct_BirA"/>
</dbReference>
<dbReference type="CDD" id="cd16442">
    <property type="entry name" value="BPL"/>
    <property type="match status" value="1"/>
</dbReference>
<dbReference type="Pfam" id="PF08279">
    <property type="entry name" value="HTH_11"/>
    <property type="match status" value="1"/>
</dbReference>
<dbReference type="GO" id="GO:0006355">
    <property type="term" value="P:regulation of DNA-templated transcription"/>
    <property type="evidence" value="ECO:0007669"/>
    <property type="project" value="UniProtKB-UniRule"/>
</dbReference>
<comment type="function">
    <text evidence="3">Acts both as a biotin--[acetyl-CoA-carboxylase] ligase and a repressor.</text>
</comment>
<comment type="caution">
    <text evidence="5">The sequence shown here is derived from an EMBL/GenBank/DDBJ whole genome shotgun (WGS) entry which is preliminary data.</text>
</comment>
<dbReference type="PANTHER" id="PTHR12835">
    <property type="entry name" value="BIOTIN PROTEIN LIGASE"/>
    <property type="match status" value="1"/>
</dbReference>
<comment type="catalytic activity">
    <reaction evidence="3">
        <text>biotin + L-lysyl-[protein] + ATP = N(6)-biotinyl-L-lysyl-[protein] + AMP + diphosphate + H(+)</text>
        <dbReference type="Rhea" id="RHEA:11756"/>
        <dbReference type="Rhea" id="RHEA-COMP:9752"/>
        <dbReference type="Rhea" id="RHEA-COMP:10505"/>
        <dbReference type="ChEBI" id="CHEBI:15378"/>
        <dbReference type="ChEBI" id="CHEBI:29969"/>
        <dbReference type="ChEBI" id="CHEBI:30616"/>
        <dbReference type="ChEBI" id="CHEBI:33019"/>
        <dbReference type="ChEBI" id="CHEBI:57586"/>
        <dbReference type="ChEBI" id="CHEBI:83144"/>
        <dbReference type="ChEBI" id="CHEBI:456215"/>
        <dbReference type="EC" id="6.3.4.15"/>
    </reaction>
</comment>
<dbReference type="Gene3D" id="3.30.930.10">
    <property type="entry name" value="Bira Bifunctional Protein, Domain 2"/>
    <property type="match status" value="1"/>
</dbReference>
<evidence type="ECO:0000256" key="3">
    <source>
        <dbReference type="HAMAP-Rule" id="MF_00978"/>
    </source>
</evidence>
<feature type="DNA-binding region" description="H-T-H motif" evidence="3">
    <location>
        <begin position="21"/>
        <end position="40"/>
    </location>
</feature>
<evidence type="ECO:0000256" key="2">
    <source>
        <dbReference type="ARBA" id="ARBA00023267"/>
    </source>
</evidence>
<keyword evidence="1 3" id="KW-0436">Ligase</keyword>
<dbReference type="SUPFAM" id="SSF46785">
    <property type="entry name" value="Winged helix' DNA-binding domain"/>
    <property type="match status" value="1"/>
</dbReference>
<dbReference type="GO" id="GO:0005524">
    <property type="term" value="F:ATP binding"/>
    <property type="evidence" value="ECO:0007669"/>
    <property type="project" value="UniProtKB-UniRule"/>
</dbReference>
<dbReference type="OrthoDB" id="9807064at2"/>
<dbReference type="AlphaFoldDB" id="A0A4S2DJS1"/>
<keyword evidence="3" id="KW-0804">Transcription</keyword>
<dbReference type="EMBL" id="SRYR01000004">
    <property type="protein sequence ID" value="TGY42155.1"/>
    <property type="molecule type" value="Genomic_DNA"/>
</dbReference>
<comment type="caution">
    <text evidence="3">Lacks conserved residue(s) required for the propagation of feature annotation.</text>
</comment>
<comment type="similarity">
    <text evidence="3">Belongs to the biotin--protein ligase family.</text>
</comment>
<dbReference type="InterPro" id="IPR045864">
    <property type="entry name" value="aa-tRNA-synth_II/BPL/LPL"/>
</dbReference>
<feature type="binding site" evidence="3">
    <location>
        <position position="186"/>
    </location>
    <ligand>
        <name>biotin</name>
        <dbReference type="ChEBI" id="CHEBI:57586"/>
    </ligand>
</feature>
<feature type="binding site" evidence="3">
    <location>
        <begin position="91"/>
        <end position="93"/>
    </location>
    <ligand>
        <name>biotin</name>
        <dbReference type="ChEBI" id="CHEBI:57586"/>
    </ligand>
</feature>
<dbReference type="InterPro" id="IPR036390">
    <property type="entry name" value="WH_DNA-bd_sf"/>
</dbReference>